<dbReference type="EMBL" id="JAVDUU010000003">
    <property type="protein sequence ID" value="MDR6943823.1"/>
    <property type="molecule type" value="Genomic_DNA"/>
</dbReference>
<proteinExistence type="predicted"/>
<evidence type="ECO:0000313" key="2">
    <source>
        <dbReference type="Proteomes" id="UP001247620"/>
    </source>
</evidence>
<dbReference type="InterPro" id="IPR032710">
    <property type="entry name" value="NTF2-like_dom_sf"/>
</dbReference>
<sequence length="161" mass="18136">MTSGKTIFIVSILSFNFALKGHAQHGKGTLEKISEEIAQSNLLYSQAFEKHQAALVVERYSADAAIMAPNTQAITSREGFLVFFNGGYEHGIRKIYFQTIKVFGFSGAFVNEEGLYELKDEKGQTIDRGKYIVVWKKTKSGWKMYRDIFNTDVKTSKLATT</sequence>
<dbReference type="RefSeq" id="WP_310098734.1">
    <property type="nucleotide sequence ID" value="NZ_JAVDUU010000003.1"/>
</dbReference>
<dbReference type="Proteomes" id="UP001247620">
    <property type="component" value="Unassembled WGS sequence"/>
</dbReference>
<accession>A0ABU1TEP8</accession>
<reference evidence="1 2" key="1">
    <citation type="submission" date="2023-07" db="EMBL/GenBank/DDBJ databases">
        <title>Sorghum-associated microbial communities from plants grown in Nebraska, USA.</title>
        <authorList>
            <person name="Schachtman D."/>
        </authorList>
    </citation>
    <scope>NUCLEOTIDE SEQUENCE [LARGE SCALE GENOMIC DNA]</scope>
    <source>
        <strain evidence="1 2">3262</strain>
    </source>
</reference>
<evidence type="ECO:0000313" key="1">
    <source>
        <dbReference type="EMBL" id="MDR6943823.1"/>
    </source>
</evidence>
<dbReference type="SUPFAM" id="SSF54427">
    <property type="entry name" value="NTF2-like"/>
    <property type="match status" value="1"/>
</dbReference>
<comment type="caution">
    <text evidence="1">The sequence shown here is derived from an EMBL/GenBank/DDBJ whole genome shotgun (WGS) entry which is preliminary data.</text>
</comment>
<organism evidence="1 2">
    <name type="scientific">Mucilaginibacter pocheonensis</name>
    <dbReference type="NCBI Taxonomy" id="398050"/>
    <lineage>
        <taxon>Bacteria</taxon>
        <taxon>Pseudomonadati</taxon>
        <taxon>Bacteroidota</taxon>
        <taxon>Sphingobacteriia</taxon>
        <taxon>Sphingobacteriales</taxon>
        <taxon>Sphingobacteriaceae</taxon>
        <taxon>Mucilaginibacter</taxon>
    </lineage>
</organism>
<protein>
    <submittedName>
        <fullName evidence="1">Ketosteroid isomerase-like protein</fullName>
    </submittedName>
</protein>
<keyword evidence="2" id="KW-1185">Reference proteome</keyword>
<gene>
    <name evidence="1" type="ORF">J2W55_003676</name>
</gene>
<name>A0ABU1TEP8_9SPHI</name>
<dbReference type="Gene3D" id="3.10.450.50">
    <property type="match status" value="1"/>
</dbReference>